<evidence type="ECO:0000256" key="1">
    <source>
        <dbReference type="SAM" id="MobiDB-lite"/>
    </source>
</evidence>
<proteinExistence type="predicted"/>
<organism evidence="2 3">
    <name type="scientific">Nonomuraea helvata</name>
    <dbReference type="NCBI Taxonomy" id="37484"/>
    <lineage>
        <taxon>Bacteria</taxon>
        <taxon>Bacillati</taxon>
        <taxon>Actinomycetota</taxon>
        <taxon>Actinomycetes</taxon>
        <taxon>Streptosporangiales</taxon>
        <taxon>Streptosporangiaceae</taxon>
        <taxon>Nonomuraea</taxon>
    </lineage>
</organism>
<dbReference type="Proteomes" id="UP001589532">
    <property type="component" value="Unassembled WGS sequence"/>
</dbReference>
<dbReference type="EMBL" id="JBHMBW010000030">
    <property type="protein sequence ID" value="MFB9627336.1"/>
    <property type="molecule type" value="Genomic_DNA"/>
</dbReference>
<sequence length="96" mass="10345">MLTVPAARSGVEREYIRDRTLEGHESAHKNGKVIRGATVIDPAMLSMAVHLREQDLSLREIAARLVITQGTKKGRHPPPSPPSGRFANPALGGGSR</sequence>
<evidence type="ECO:0000313" key="3">
    <source>
        <dbReference type="Proteomes" id="UP001589532"/>
    </source>
</evidence>
<keyword evidence="3" id="KW-1185">Reference proteome</keyword>
<name>A0ABV5S6N9_9ACTN</name>
<comment type="caution">
    <text evidence="2">The sequence shown here is derived from an EMBL/GenBank/DDBJ whole genome shotgun (WGS) entry which is preliminary data.</text>
</comment>
<evidence type="ECO:0008006" key="4">
    <source>
        <dbReference type="Google" id="ProtNLM"/>
    </source>
</evidence>
<evidence type="ECO:0000313" key="2">
    <source>
        <dbReference type="EMBL" id="MFB9627336.1"/>
    </source>
</evidence>
<feature type="region of interest" description="Disordered" evidence="1">
    <location>
        <begin position="68"/>
        <end position="96"/>
    </location>
</feature>
<protein>
    <recommendedName>
        <fullName evidence="4">Resolvase/invertase-type recombinase catalytic domain-containing protein</fullName>
    </recommendedName>
</protein>
<accession>A0ABV5S6N9</accession>
<dbReference type="RefSeq" id="WP_345003064.1">
    <property type="nucleotide sequence ID" value="NZ_BAAAXV010000012.1"/>
</dbReference>
<gene>
    <name evidence="2" type="ORF">ACFFSA_29985</name>
</gene>
<reference evidence="2 3" key="1">
    <citation type="submission" date="2024-09" db="EMBL/GenBank/DDBJ databases">
        <authorList>
            <person name="Sun Q."/>
            <person name="Mori K."/>
        </authorList>
    </citation>
    <scope>NUCLEOTIDE SEQUENCE [LARGE SCALE GENOMIC DNA]</scope>
    <source>
        <strain evidence="2 3">JCM 3143</strain>
    </source>
</reference>